<dbReference type="Proteomes" id="UP000589036">
    <property type="component" value="Unassembled WGS sequence"/>
</dbReference>
<proteinExistence type="inferred from homology"/>
<dbReference type="InterPro" id="IPR020843">
    <property type="entry name" value="ER"/>
</dbReference>
<dbReference type="PROSITE" id="PS00059">
    <property type="entry name" value="ADH_ZINC"/>
    <property type="match status" value="1"/>
</dbReference>
<dbReference type="InterPro" id="IPR002328">
    <property type="entry name" value="ADH_Zn_CS"/>
</dbReference>
<keyword evidence="4 7" id="KW-0560">Oxidoreductase</keyword>
<dbReference type="InterPro" id="IPR011032">
    <property type="entry name" value="GroES-like_sf"/>
</dbReference>
<organism evidence="7 8">
    <name type="scientific">Spinactinospora alkalitolerans</name>
    <dbReference type="NCBI Taxonomy" id="687207"/>
    <lineage>
        <taxon>Bacteria</taxon>
        <taxon>Bacillati</taxon>
        <taxon>Actinomycetota</taxon>
        <taxon>Actinomycetes</taxon>
        <taxon>Streptosporangiales</taxon>
        <taxon>Nocardiopsidaceae</taxon>
        <taxon>Spinactinospora</taxon>
    </lineage>
</organism>
<dbReference type="GO" id="GO:0008270">
    <property type="term" value="F:zinc ion binding"/>
    <property type="evidence" value="ECO:0007669"/>
    <property type="project" value="InterPro"/>
</dbReference>
<comment type="similarity">
    <text evidence="5">Belongs to the zinc-containing alcohol dehydrogenase family.</text>
</comment>
<feature type="domain" description="Enoyl reductase (ER)" evidence="6">
    <location>
        <begin position="10"/>
        <end position="358"/>
    </location>
</feature>
<dbReference type="PANTHER" id="PTHR43401">
    <property type="entry name" value="L-THREONINE 3-DEHYDROGENASE"/>
    <property type="match status" value="1"/>
</dbReference>
<dbReference type="AlphaFoldDB" id="A0A852U2L7"/>
<dbReference type="RefSeq" id="WP_179645927.1">
    <property type="nucleotide sequence ID" value="NZ_BAAAYY010000030.1"/>
</dbReference>
<dbReference type="Pfam" id="PF00107">
    <property type="entry name" value="ADH_zinc_N"/>
    <property type="match status" value="1"/>
</dbReference>
<dbReference type="SMART" id="SM00829">
    <property type="entry name" value="PKS_ER"/>
    <property type="match status" value="1"/>
</dbReference>
<evidence type="ECO:0000256" key="5">
    <source>
        <dbReference type="RuleBase" id="RU361277"/>
    </source>
</evidence>
<dbReference type="Gene3D" id="3.40.50.720">
    <property type="entry name" value="NAD(P)-binding Rossmann-like Domain"/>
    <property type="match status" value="1"/>
</dbReference>
<evidence type="ECO:0000256" key="4">
    <source>
        <dbReference type="ARBA" id="ARBA00023002"/>
    </source>
</evidence>
<evidence type="ECO:0000256" key="3">
    <source>
        <dbReference type="ARBA" id="ARBA00022833"/>
    </source>
</evidence>
<dbReference type="InterPro" id="IPR036291">
    <property type="entry name" value="NAD(P)-bd_dom_sf"/>
</dbReference>
<evidence type="ECO:0000313" key="8">
    <source>
        <dbReference type="Proteomes" id="UP000589036"/>
    </source>
</evidence>
<dbReference type="PANTHER" id="PTHR43401:SF2">
    <property type="entry name" value="L-THREONINE 3-DEHYDROGENASE"/>
    <property type="match status" value="1"/>
</dbReference>
<dbReference type="SUPFAM" id="SSF50129">
    <property type="entry name" value="GroES-like"/>
    <property type="match status" value="1"/>
</dbReference>
<reference evidence="7 8" key="1">
    <citation type="submission" date="2020-07" db="EMBL/GenBank/DDBJ databases">
        <title>Sequencing the genomes of 1000 actinobacteria strains.</title>
        <authorList>
            <person name="Klenk H.-P."/>
        </authorList>
    </citation>
    <scope>NUCLEOTIDE SEQUENCE [LARGE SCALE GENOMIC DNA]</scope>
    <source>
        <strain evidence="7 8">CXB654</strain>
    </source>
</reference>
<dbReference type="InterPro" id="IPR013154">
    <property type="entry name" value="ADH-like_N"/>
</dbReference>
<keyword evidence="3 5" id="KW-0862">Zinc</keyword>
<dbReference type="Pfam" id="PF08240">
    <property type="entry name" value="ADH_N"/>
    <property type="match status" value="1"/>
</dbReference>
<keyword evidence="2 5" id="KW-0479">Metal-binding</keyword>
<protein>
    <submittedName>
        <fullName evidence="7">Alcohol dehydrogenase</fullName>
        <ecNumber evidence="7">1.1.1.1</ecNumber>
    </submittedName>
</protein>
<keyword evidence="8" id="KW-1185">Reference proteome</keyword>
<evidence type="ECO:0000256" key="2">
    <source>
        <dbReference type="ARBA" id="ARBA00022723"/>
    </source>
</evidence>
<sequence>MATAVAAVLESARNLQFREFPIPEVSDDDAVMEVEASGLCGTDYEQYLGGLSFGDGMPIIPGHEIIGRITRIGAAAVKRWGVDVGDRVTVEPIIPCGVCEGCIEGAFTRCQSGLGYGMYRGTGTAPSLWGGYATHVYLHPRALIHKLPEDIPTNVTTLINPLSNAIRWIYEVGGVGLGSTVVIAGPGQRGLLAAAAAKKAGAKTIIVTGTTTDGSRLDLARNLGATTTINIDEEDPVTRVTEVTDGGMADIVLDVSAGAMTPILQGIDMLRRGGRLVLAGLKSGNKLNDVPIDQVVLREIELRGVVSGGYQSTELAIGMIRESAETLAPLCTHVFALRDVTNAVRTLGREITDGTDAVHITLTSDMDQCSESLIR</sequence>
<evidence type="ECO:0000313" key="7">
    <source>
        <dbReference type="EMBL" id="NYE50449.1"/>
    </source>
</evidence>
<dbReference type="EMBL" id="JACCCC010000001">
    <property type="protein sequence ID" value="NYE50449.1"/>
    <property type="molecule type" value="Genomic_DNA"/>
</dbReference>
<dbReference type="InterPro" id="IPR050129">
    <property type="entry name" value="Zn_alcohol_dh"/>
</dbReference>
<evidence type="ECO:0000256" key="1">
    <source>
        <dbReference type="ARBA" id="ARBA00001947"/>
    </source>
</evidence>
<gene>
    <name evidence="7" type="ORF">HDA32_005569</name>
</gene>
<comment type="caution">
    <text evidence="7">The sequence shown here is derived from an EMBL/GenBank/DDBJ whole genome shotgun (WGS) entry which is preliminary data.</text>
</comment>
<evidence type="ECO:0000259" key="6">
    <source>
        <dbReference type="SMART" id="SM00829"/>
    </source>
</evidence>
<dbReference type="EC" id="1.1.1.1" evidence="7"/>
<dbReference type="Gene3D" id="3.90.180.10">
    <property type="entry name" value="Medium-chain alcohol dehydrogenases, catalytic domain"/>
    <property type="match status" value="1"/>
</dbReference>
<dbReference type="InterPro" id="IPR013149">
    <property type="entry name" value="ADH-like_C"/>
</dbReference>
<comment type="cofactor">
    <cofactor evidence="1 5">
        <name>Zn(2+)</name>
        <dbReference type="ChEBI" id="CHEBI:29105"/>
    </cofactor>
</comment>
<accession>A0A852U2L7</accession>
<dbReference type="SUPFAM" id="SSF51735">
    <property type="entry name" value="NAD(P)-binding Rossmann-fold domains"/>
    <property type="match status" value="1"/>
</dbReference>
<name>A0A852U2L7_9ACTN</name>
<dbReference type="GO" id="GO:0004022">
    <property type="term" value="F:alcohol dehydrogenase (NAD+) activity"/>
    <property type="evidence" value="ECO:0007669"/>
    <property type="project" value="UniProtKB-EC"/>
</dbReference>